<sequence length="405" mass="44534">MFKKICSNTAMAVLLSHTIGASAADTSSDNAFNPALSLILDGTYGNMQRDPTIPATGFAMNPNPAQTQGFSLGESELGISSNIDPEFRGFATFAILSASISVENAFVQTTSLGNGLNLKFGRFFSGFGYLNEQHAHTWDFVDQPLVYNTLWNTQLIEDGMQLKWLAPTDMFVEVGGELGRGLNFPGTDTPKNGSGAATLFAHIGDDIGIEQSWRAGISAHHTRQTDYQSTAVPDLLNTPGGTSDSFSGTSNTAGLDFIWKYAPNGNFRERYVKVQSEYFRRKEDGMLTYGTQQPLGPNLTDRYIDTQSGWYVQSVYQFMPTWRTGLRYDRLDPGIATVGALNAGNVISNYGFTPSRVTWMADYSASEFSRIRLQLAHDNSRQGLPDNQLFLQYIMSMGAHGAHQY</sequence>
<accession>A0A1J5SBZ9</accession>
<proteinExistence type="predicted"/>
<dbReference type="AlphaFoldDB" id="A0A1J5SBZ9"/>
<name>A0A1J5SBZ9_9ZZZZ</name>
<dbReference type="SUPFAM" id="SSF56935">
    <property type="entry name" value="Porins"/>
    <property type="match status" value="1"/>
</dbReference>
<protein>
    <submittedName>
        <fullName evidence="1">Uncharacterized protein</fullName>
    </submittedName>
</protein>
<organism evidence="1">
    <name type="scientific">mine drainage metagenome</name>
    <dbReference type="NCBI Taxonomy" id="410659"/>
    <lineage>
        <taxon>unclassified sequences</taxon>
        <taxon>metagenomes</taxon>
        <taxon>ecological metagenomes</taxon>
    </lineage>
</organism>
<reference evidence="1" key="1">
    <citation type="submission" date="2016-10" db="EMBL/GenBank/DDBJ databases">
        <title>Sequence of Gallionella enrichment culture.</title>
        <authorList>
            <person name="Poehlein A."/>
            <person name="Muehling M."/>
            <person name="Daniel R."/>
        </authorList>
    </citation>
    <scope>NUCLEOTIDE SEQUENCE</scope>
</reference>
<gene>
    <name evidence="1" type="ORF">GALL_120140</name>
</gene>
<dbReference type="Gene3D" id="2.40.160.10">
    <property type="entry name" value="Porin"/>
    <property type="match status" value="1"/>
</dbReference>
<evidence type="ECO:0000313" key="1">
    <source>
        <dbReference type="EMBL" id="OIR05887.1"/>
    </source>
</evidence>
<comment type="caution">
    <text evidence="1">The sequence shown here is derived from an EMBL/GenBank/DDBJ whole genome shotgun (WGS) entry which is preliminary data.</text>
</comment>
<dbReference type="EMBL" id="MLJW01000047">
    <property type="protein sequence ID" value="OIR05887.1"/>
    <property type="molecule type" value="Genomic_DNA"/>
</dbReference>
<dbReference type="InterPro" id="IPR023614">
    <property type="entry name" value="Porin_dom_sf"/>
</dbReference>